<dbReference type="InterPro" id="IPR032675">
    <property type="entry name" value="LRR_dom_sf"/>
</dbReference>
<protein>
    <recommendedName>
        <fullName evidence="3">F-box domain-containing protein</fullName>
    </recommendedName>
</protein>
<dbReference type="EMBL" id="JBAMMX010000028">
    <property type="protein sequence ID" value="KAK6912193.1"/>
    <property type="molecule type" value="Genomic_DNA"/>
</dbReference>
<dbReference type="Gene3D" id="1.20.1280.50">
    <property type="match status" value="1"/>
</dbReference>
<reference evidence="1 2" key="1">
    <citation type="submission" date="2023-12" db="EMBL/GenBank/DDBJ databases">
        <title>A high-quality genome assembly for Dillenia turbinata (Dilleniales).</title>
        <authorList>
            <person name="Chanderbali A."/>
        </authorList>
    </citation>
    <scope>NUCLEOTIDE SEQUENCE [LARGE SCALE GENOMIC DNA]</scope>
    <source>
        <strain evidence="1">LSX21</strain>
        <tissue evidence="1">Leaf</tissue>
    </source>
</reference>
<dbReference type="PANTHER" id="PTHR38926:SF5">
    <property type="entry name" value="F-BOX AND LEUCINE-RICH REPEAT PROTEIN 6"/>
    <property type="match status" value="1"/>
</dbReference>
<accession>A0AAN8UKA0</accession>
<proteinExistence type="predicted"/>
<keyword evidence="2" id="KW-1185">Reference proteome</keyword>
<feature type="non-terminal residue" evidence="1">
    <location>
        <position position="265"/>
    </location>
</feature>
<comment type="caution">
    <text evidence="1">The sequence shown here is derived from an EMBL/GenBank/DDBJ whole genome shotgun (WGS) entry which is preliminary data.</text>
</comment>
<dbReference type="SUPFAM" id="SSF52047">
    <property type="entry name" value="RNI-like"/>
    <property type="match status" value="1"/>
</dbReference>
<dbReference type="AlphaFoldDB" id="A0AAN8UKA0"/>
<sequence>MERKWEDMEMDCLVKVFEKLEIDDLTLGVPFVCKSWYKATLSSQCWKTLDFSKLNFGPFGPFARRFNLEYHIDIFSVTGLLKFALNRGRRSVLELLLPSTGTIEDLIYTADECPCLKSLGLPVMLLKEMPLTILKDEDMSQFLGLFAKWRDLEYVHVREAHSYTKELYHQISLHCKKFDGIKKRGLMDDEEALAIVNFLPTLKHLTVTSAFLTRKNLVTILQGCKGLEELVIKDCCGFLVDDEILKMTTHLKFFEYEDVRLDADE</sequence>
<organism evidence="1 2">
    <name type="scientific">Dillenia turbinata</name>
    <dbReference type="NCBI Taxonomy" id="194707"/>
    <lineage>
        <taxon>Eukaryota</taxon>
        <taxon>Viridiplantae</taxon>
        <taxon>Streptophyta</taxon>
        <taxon>Embryophyta</taxon>
        <taxon>Tracheophyta</taxon>
        <taxon>Spermatophyta</taxon>
        <taxon>Magnoliopsida</taxon>
        <taxon>eudicotyledons</taxon>
        <taxon>Gunneridae</taxon>
        <taxon>Pentapetalae</taxon>
        <taxon>Dilleniales</taxon>
        <taxon>Dilleniaceae</taxon>
        <taxon>Dillenia</taxon>
    </lineage>
</organism>
<evidence type="ECO:0000313" key="1">
    <source>
        <dbReference type="EMBL" id="KAK6912193.1"/>
    </source>
</evidence>
<dbReference type="SUPFAM" id="SSF81383">
    <property type="entry name" value="F-box domain"/>
    <property type="match status" value="1"/>
</dbReference>
<dbReference type="Proteomes" id="UP001370490">
    <property type="component" value="Unassembled WGS sequence"/>
</dbReference>
<dbReference type="InterPro" id="IPR036047">
    <property type="entry name" value="F-box-like_dom_sf"/>
</dbReference>
<dbReference type="Gene3D" id="3.80.10.10">
    <property type="entry name" value="Ribonuclease Inhibitor"/>
    <property type="match status" value="1"/>
</dbReference>
<evidence type="ECO:0008006" key="3">
    <source>
        <dbReference type="Google" id="ProtNLM"/>
    </source>
</evidence>
<gene>
    <name evidence="1" type="ORF">RJ641_024286</name>
</gene>
<name>A0AAN8UKA0_9MAGN</name>
<evidence type="ECO:0000313" key="2">
    <source>
        <dbReference type="Proteomes" id="UP001370490"/>
    </source>
</evidence>
<dbReference type="PANTHER" id="PTHR38926">
    <property type="entry name" value="F-BOX DOMAIN CONTAINING PROTEIN, EXPRESSED"/>
    <property type="match status" value="1"/>
</dbReference>